<dbReference type="OrthoDB" id="296297at2759"/>
<dbReference type="Proteomes" id="UP000039865">
    <property type="component" value="Unassembled WGS sequence"/>
</dbReference>
<dbReference type="InterPro" id="IPR026749">
    <property type="entry name" value="Tmem135"/>
</dbReference>
<evidence type="ECO:0000313" key="1">
    <source>
        <dbReference type="EMBL" id="CDW83573.1"/>
    </source>
</evidence>
<dbReference type="InParanoid" id="A0A078ARS3"/>
<name>A0A078ARS3_STYLE</name>
<organism evidence="1 2">
    <name type="scientific">Stylonychia lemnae</name>
    <name type="common">Ciliate</name>
    <dbReference type="NCBI Taxonomy" id="5949"/>
    <lineage>
        <taxon>Eukaryota</taxon>
        <taxon>Sar</taxon>
        <taxon>Alveolata</taxon>
        <taxon>Ciliophora</taxon>
        <taxon>Intramacronucleata</taxon>
        <taxon>Spirotrichea</taxon>
        <taxon>Stichotrichia</taxon>
        <taxon>Sporadotrichida</taxon>
        <taxon>Oxytrichidae</taxon>
        <taxon>Stylonychinae</taxon>
        <taxon>Stylonychia</taxon>
    </lineage>
</organism>
<keyword evidence="2" id="KW-1185">Reference proteome</keyword>
<dbReference type="PANTHER" id="PTHR12459:SF15">
    <property type="entry name" value="TRANSMEMBRANE PROTEIN 135"/>
    <property type="match status" value="1"/>
</dbReference>
<dbReference type="AlphaFoldDB" id="A0A078ARS3"/>
<protein>
    <recommendedName>
        <fullName evidence="3">Transmembrane protein 135 N-terminal domain-containing protein</fullName>
    </recommendedName>
</protein>
<accession>A0A078ARS3</accession>
<sequence length="206" mass="23666">MDKESGQEKTGCDHKLTCQNEILKSFWINFLRGTALKLVLRIITERSIQSLMKQYSDIPKFGVVVGLFSSLYKLTRCLLNKYFPDMNVALKTYISGMVSSLALLIASPGEQSILKLLIYPRAFECLFQLMCEKGYIKKFKHGDILFYAIQVIAVTYNYILEPPNLPRGFNRTIDQYSQLNYGEHVTLLASRARLRADLNRKYGQTN</sequence>
<evidence type="ECO:0000313" key="2">
    <source>
        <dbReference type="Proteomes" id="UP000039865"/>
    </source>
</evidence>
<gene>
    <name evidence="1" type="primary">Contig4877.g222</name>
    <name evidence="1" type="ORF">STYLEM_12621</name>
</gene>
<reference evidence="1 2" key="1">
    <citation type="submission" date="2014-06" db="EMBL/GenBank/DDBJ databases">
        <authorList>
            <person name="Swart Estienne"/>
        </authorList>
    </citation>
    <scope>NUCLEOTIDE SEQUENCE [LARGE SCALE GENOMIC DNA]</scope>
    <source>
        <strain evidence="1 2">130c</strain>
    </source>
</reference>
<evidence type="ECO:0008006" key="3">
    <source>
        <dbReference type="Google" id="ProtNLM"/>
    </source>
</evidence>
<proteinExistence type="predicted"/>
<dbReference type="PANTHER" id="PTHR12459">
    <property type="entry name" value="TRANSMEMBRANE PROTEIN 135-RELATED"/>
    <property type="match status" value="1"/>
</dbReference>
<dbReference type="EMBL" id="CCKQ01011971">
    <property type="protein sequence ID" value="CDW83573.1"/>
    <property type="molecule type" value="Genomic_DNA"/>
</dbReference>